<organism evidence="3 4">
    <name type="scientific">Asanoa iriomotensis</name>
    <dbReference type="NCBI Taxonomy" id="234613"/>
    <lineage>
        <taxon>Bacteria</taxon>
        <taxon>Bacillati</taxon>
        <taxon>Actinomycetota</taxon>
        <taxon>Actinomycetes</taxon>
        <taxon>Micromonosporales</taxon>
        <taxon>Micromonosporaceae</taxon>
        <taxon>Asanoa</taxon>
    </lineage>
</organism>
<proteinExistence type="predicted"/>
<comment type="caution">
    <text evidence="3">The sequence shown here is derived from an EMBL/GenBank/DDBJ whole genome shotgun (WGS) entry which is preliminary data.</text>
</comment>
<evidence type="ECO:0000256" key="1">
    <source>
        <dbReference type="SAM" id="MobiDB-lite"/>
    </source>
</evidence>
<dbReference type="PANTHER" id="PTHR47197:SF3">
    <property type="entry name" value="DIHYDRO-HEME D1 DEHYDROGENASE"/>
    <property type="match status" value="1"/>
</dbReference>
<evidence type="ECO:0000313" key="4">
    <source>
        <dbReference type="Proteomes" id="UP000624325"/>
    </source>
</evidence>
<reference evidence="3 4" key="1">
    <citation type="submission" date="2021-01" db="EMBL/GenBank/DDBJ databases">
        <title>Whole genome shotgun sequence of Asanoa iriomotensis NBRC 100142.</title>
        <authorList>
            <person name="Komaki H."/>
            <person name="Tamura T."/>
        </authorList>
    </citation>
    <scope>NUCLEOTIDE SEQUENCE [LARGE SCALE GENOMIC DNA]</scope>
    <source>
        <strain evidence="3 4">NBRC 100142</strain>
    </source>
</reference>
<evidence type="ECO:0000313" key="3">
    <source>
        <dbReference type="EMBL" id="GIF58940.1"/>
    </source>
</evidence>
<dbReference type="EMBL" id="BONC01000039">
    <property type="protein sequence ID" value="GIF58940.1"/>
    <property type="molecule type" value="Genomic_DNA"/>
</dbReference>
<feature type="compositionally biased region" description="Low complexity" evidence="1">
    <location>
        <begin position="47"/>
        <end position="81"/>
    </location>
</feature>
<accession>A0ABQ4C844</accession>
<dbReference type="InterPro" id="IPR051200">
    <property type="entry name" value="Host-pathogen_enzymatic-act"/>
</dbReference>
<gene>
    <name evidence="3" type="ORF">Air01nite_50350</name>
</gene>
<feature type="chain" id="PRO_5045905070" description="DNA-binding beta-propeller fold protein YncE" evidence="2">
    <location>
        <begin position="24"/>
        <end position="425"/>
    </location>
</feature>
<dbReference type="PANTHER" id="PTHR47197">
    <property type="entry name" value="PROTEIN NIRF"/>
    <property type="match status" value="1"/>
</dbReference>
<evidence type="ECO:0008006" key="5">
    <source>
        <dbReference type="Google" id="ProtNLM"/>
    </source>
</evidence>
<feature type="compositionally biased region" description="Gly residues" evidence="1">
    <location>
        <begin position="37"/>
        <end position="46"/>
    </location>
</feature>
<name>A0ABQ4C844_9ACTN</name>
<evidence type="ECO:0000256" key="2">
    <source>
        <dbReference type="SAM" id="SignalP"/>
    </source>
</evidence>
<dbReference type="InterPro" id="IPR011045">
    <property type="entry name" value="N2O_reductase_N"/>
</dbReference>
<dbReference type="InterPro" id="IPR015943">
    <property type="entry name" value="WD40/YVTN_repeat-like_dom_sf"/>
</dbReference>
<sequence length="425" mass="43796">MTLRLGKRARLWLVAGGTVALLAAGGGVAVAAKAGSGDDGGAGKQGIGAATAGKGADRTAPPGKKPKPGQSPTGGPTAAPTTVPPTTPPATDQDNVRIPMPGYEPYFYSGDVVVDAAHGKVYLTAGKNTKDVVATDLDGGNPRTVAQVDGGAGMTLSPDGSKLYVAASAGSWVSVIDTTTYETTGLWIGKTDGTDTCPRDVALAAGLLWVAWGCDNAPAGVGRIDLETRQYELNVTVGDGSTRNLVSSPALLATVPGEPNTLLVGETDANPAPLYRFEISDNMLVLDATGSTDGGSVRQLAVTPDGSGVIVPSGAPYYHQVFRTSDLTLAGRYQTTSYPNAVAIRDDGLVVAGIDGSYEDDLWIFEPGGTEPILTYDFGHLPNQTTWAHHLQDGALAVHGNRAYALTDQLSEPGMLTLRIRELPA</sequence>
<dbReference type="SUPFAM" id="SSF50974">
    <property type="entry name" value="Nitrous oxide reductase, N-terminal domain"/>
    <property type="match status" value="1"/>
</dbReference>
<feature type="region of interest" description="Disordered" evidence="1">
    <location>
        <begin position="32"/>
        <end position="97"/>
    </location>
</feature>
<protein>
    <recommendedName>
        <fullName evidence="5">DNA-binding beta-propeller fold protein YncE</fullName>
    </recommendedName>
</protein>
<dbReference type="Gene3D" id="2.130.10.10">
    <property type="entry name" value="YVTN repeat-like/Quinoprotein amine dehydrogenase"/>
    <property type="match status" value="2"/>
</dbReference>
<dbReference type="Proteomes" id="UP000624325">
    <property type="component" value="Unassembled WGS sequence"/>
</dbReference>
<keyword evidence="2" id="KW-0732">Signal</keyword>
<keyword evidence="4" id="KW-1185">Reference proteome</keyword>
<feature type="signal peptide" evidence="2">
    <location>
        <begin position="1"/>
        <end position="23"/>
    </location>
</feature>